<dbReference type="PIRSF" id="PIRSF006487">
    <property type="entry name" value="GcvT"/>
    <property type="match status" value="1"/>
</dbReference>
<dbReference type="InterPro" id="IPR027266">
    <property type="entry name" value="TrmE/GcvT-like"/>
</dbReference>
<gene>
    <name evidence="6" type="ORF">METZ01_LOCUS73620</name>
</gene>
<evidence type="ECO:0000256" key="3">
    <source>
        <dbReference type="ARBA" id="ARBA00023128"/>
    </source>
</evidence>
<evidence type="ECO:0000256" key="2">
    <source>
        <dbReference type="ARBA" id="ARBA00022946"/>
    </source>
</evidence>
<reference evidence="6" key="1">
    <citation type="submission" date="2018-05" db="EMBL/GenBank/DDBJ databases">
        <authorList>
            <person name="Lanie J.A."/>
            <person name="Ng W.-L."/>
            <person name="Kazmierczak K.M."/>
            <person name="Andrzejewski T.M."/>
            <person name="Davidsen T.M."/>
            <person name="Wayne K.J."/>
            <person name="Tettelin H."/>
            <person name="Glass J.I."/>
            <person name="Rusch D."/>
            <person name="Podicherti R."/>
            <person name="Tsui H.-C.T."/>
            <person name="Winkler M.E."/>
        </authorList>
    </citation>
    <scope>NUCLEOTIDE SEQUENCE</scope>
</reference>
<dbReference type="InterPro" id="IPR017703">
    <property type="entry name" value="YgfZ/GCV_T_CS"/>
</dbReference>
<dbReference type="InterPro" id="IPR045179">
    <property type="entry name" value="YgfZ/GcvT"/>
</dbReference>
<name>A0A381TXM1_9ZZZZ</name>
<dbReference type="PANTHER" id="PTHR22602:SF0">
    <property type="entry name" value="TRANSFERASE CAF17, MITOCHONDRIAL-RELATED"/>
    <property type="match status" value="1"/>
</dbReference>
<protein>
    <recommendedName>
        <fullName evidence="7">Aminomethyltransferase folate-binding domain-containing protein</fullName>
    </recommendedName>
</protein>
<accession>A0A381TXM1</accession>
<evidence type="ECO:0008006" key="7">
    <source>
        <dbReference type="Google" id="ProtNLM"/>
    </source>
</evidence>
<sequence length="292" mass="31105">MQALLTSDVSGLERGEGQASLFLDTKGHVRGVLDLWAEDDAVLAGCDVGFVESVLPDLGRYVLAADVSIEDRRDHETVIAVHGAGSEDSLSGAGLPIPAEAPHAHIAGTIAGAKVRFARTPDLGTLGVEVHVPTGAIDDVWAALEEAMRDFVPVYVGWNIAEVLRVEAGITSFGHEINGEEFPQEARLDEAIDYKKGCYLGQETVARIHYRGQVKRVLSGLRAEFPVTTGAKLISSDNEVGRVTSSAVSPRLGPIALAYVRREQSEPGSALGVRVDDEDLGTARVVSLPFDD</sequence>
<dbReference type="Pfam" id="PF01571">
    <property type="entry name" value="GCV_T"/>
    <property type="match status" value="1"/>
</dbReference>
<dbReference type="AlphaFoldDB" id="A0A381TXM1"/>
<proteinExistence type="predicted"/>
<feature type="domain" description="Aminomethyltransferase C-terminal" evidence="5">
    <location>
        <begin position="218"/>
        <end position="290"/>
    </location>
</feature>
<dbReference type="InterPro" id="IPR029043">
    <property type="entry name" value="GcvT/YgfZ_C"/>
</dbReference>
<evidence type="ECO:0000259" key="4">
    <source>
        <dbReference type="Pfam" id="PF01571"/>
    </source>
</evidence>
<evidence type="ECO:0000313" key="6">
    <source>
        <dbReference type="EMBL" id="SVA20766.1"/>
    </source>
</evidence>
<dbReference type="SUPFAM" id="SSF101790">
    <property type="entry name" value="Aminomethyltransferase beta-barrel domain"/>
    <property type="match status" value="1"/>
</dbReference>
<dbReference type="NCBIfam" id="TIGR03317">
    <property type="entry name" value="ygfZ_signature"/>
    <property type="match status" value="1"/>
</dbReference>
<dbReference type="Gene3D" id="3.30.1360.120">
    <property type="entry name" value="Probable tRNA modification gtpase trme, domain 1"/>
    <property type="match status" value="1"/>
</dbReference>
<evidence type="ECO:0000256" key="1">
    <source>
        <dbReference type="ARBA" id="ARBA00004173"/>
    </source>
</evidence>
<dbReference type="InterPro" id="IPR013977">
    <property type="entry name" value="GcvT_C"/>
</dbReference>
<dbReference type="GO" id="GO:0005739">
    <property type="term" value="C:mitochondrion"/>
    <property type="evidence" value="ECO:0007669"/>
    <property type="project" value="UniProtKB-SubCell"/>
</dbReference>
<dbReference type="InterPro" id="IPR006222">
    <property type="entry name" value="GCVT_N"/>
</dbReference>
<dbReference type="SUPFAM" id="SSF103025">
    <property type="entry name" value="Folate-binding domain"/>
    <property type="match status" value="1"/>
</dbReference>
<keyword evidence="2" id="KW-0809">Transit peptide</keyword>
<dbReference type="EMBL" id="UINC01005350">
    <property type="protein sequence ID" value="SVA20766.1"/>
    <property type="molecule type" value="Genomic_DNA"/>
</dbReference>
<comment type="subcellular location">
    <subcellularLocation>
        <location evidence="1">Mitochondrion</location>
    </subcellularLocation>
</comment>
<evidence type="ECO:0000259" key="5">
    <source>
        <dbReference type="Pfam" id="PF08669"/>
    </source>
</evidence>
<dbReference type="PANTHER" id="PTHR22602">
    <property type="entry name" value="TRANSFERASE CAF17, MITOCHONDRIAL-RELATED"/>
    <property type="match status" value="1"/>
</dbReference>
<feature type="domain" description="GCVT N-terminal" evidence="4">
    <location>
        <begin position="1"/>
        <end position="196"/>
    </location>
</feature>
<dbReference type="Pfam" id="PF08669">
    <property type="entry name" value="GCV_T_C"/>
    <property type="match status" value="1"/>
</dbReference>
<keyword evidence="3" id="KW-0496">Mitochondrion</keyword>
<organism evidence="6">
    <name type="scientific">marine metagenome</name>
    <dbReference type="NCBI Taxonomy" id="408172"/>
    <lineage>
        <taxon>unclassified sequences</taxon>
        <taxon>metagenomes</taxon>
        <taxon>ecological metagenomes</taxon>
    </lineage>
</organism>
<dbReference type="GO" id="GO:0016226">
    <property type="term" value="P:iron-sulfur cluster assembly"/>
    <property type="evidence" value="ECO:0007669"/>
    <property type="project" value="TreeGrafter"/>
</dbReference>